<evidence type="ECO:0000313" key="2">
    <source>
        <dbReference type="EMBL" id="PSR29496.1"/>
    </source>
</evidence>
<feature type="domain" description="DUF4268" evidence="1">
    <location>
        <begin position="85"/>
        <end position="212"/>
    </location>
</feature>
<protein>
    <recommendedName>
        <fullName evidence="1">DUF4268 domain-containing protein</fullName>
    </recommendedName>
</protein>
<dbReference type="Proteomes" id="UP000242705">
    <property type="component" value="Unassembled WGS sequence"/>
</dbReference>
<dbReference type="Pfam" id="PF14088">
    <property type="entry name" value="DUF4268"/>
    <property type="match status" value="1"/>
</dbReference>
<gene>
    <name evidence="2" type="ORF">C7B47_01905</name>
</gene>
<organism evidence="2 3">
    <name type="scientific">Sulfobacillus thermosulfidooxidans</name>
    <dbReference type="NCBI Taxonomy" id="28034"/>
    <lineage>
        <taxon>Bacteria</taxon>
        <taxon>Bacillati</taxon>
        <taxon>Bacillota</taxon>
        <taxon>Clostridia</taxon>
        <taxon>Eubacteriales</taxon>
        <taxon>Clostridiales Family XVII. Incertae Sedis</taxon>
        <taxon>Sulfobacillus</taxon>
    </lineage>
</organism>
<evidence type="ECO:0000313" key="3">
    <source>
        <dbReference type="Proteomes" id="UP000242705"/>
    </source>
</evidence>
<dbReference type="EMBL" id="PXYX01000002">
    <property type="protein sequence ID" value="PSR29496.1"/>
    <property type="molecule type" value="Genomic_DNA"/>
</dbReference>
<accession>A0A2T2X4W5</accession>
<sequence length="217" mass="25500">MSSIFYNITGRQGKREDMAGYLKRYARLQQTEDQEEIVIGLPKVLAHQFRVYLSQLNLSMDEAVQYLIEEELRDHSSPESRAERYKEFWASVIRDMGIERTPLSQSWYSFASGHKGISYTLSFGRDGRIRIELSIDTGDKVANHRIFDALKAQRHEIEQHFPRALTWDDHDHRRSCRIALYRPGRIHDDNLEELRAWFIRGLSLFQEVFSPLLQAVV</sequence>
<evidence type="ECO:0000259" key="1">
    <source>
        <dbReference type="Pfam" id="PF14088"/>
    </source>
</evidence>
<proteinExistence type="predicted"/>
<dbReference type="InterPro" id="IPR025364">
    <property type="entry name" value="DUF4268"/>
</dbReference>
<dbReference type="AlphaFoldDB" id="A0A2T2X4W5"/>
<reference evidence="2 3" key="1">
    <citation type="journal article" date="2014" name="BMC Genomics">
        <title>Comparison of environmental and isolate Sulfobacillus genomes reveals diverse carbon, sulfur, nitrogen, and hydrogen metabolisms.</title>
        <authorList>
            <person name="Justice N.B."/>
            <person name="Norman A."/>
            <person name="Brown C.T."/>
            <person name="Singh A."/>
            <person name="Thomas B.C."/>
            <person name="Banfield J.F."/>
        </authorList>
    </citation>
    <scope>NUCLEOTIDE SEQUENCE [LARGE SCALE GENOMIC DNA]</scope>
    <source>
        <strain evidence="2">AMDSBA5</strain>
    </source>
</reference>
<name>A0A2T2X4W5_SULTH</name>
<comment type="caution">
    <text evidence="2">The sequence shown here is derived from an EMBL/GenBank/DDBJ whole genome shotgun (WGS) entry which is preliminary data.</text>
</comment>